<proteinExistence type="predicted"/>
<dbReference type="PANTHER" id="PTHR36842:SF1">
    <property type="entry name" value="PROTEIN TOLB"/>
    <property type="match status" value="1"/>
</dbReference>
<reference evidence="1 2" key="1">
    <citation type="submission" date="2018-03" db="EMBL/GenBank/DDBJ databases">
        <title>Ahniella affigens gen. nov., sp. nov., a gammaproteobacterium isolated from sandy soil near a stream.</title>
        <authorList>
            <person name="Ko Y."/>
            <person name="Kim J.-H."/>
        </authorList>
    </citation>
    <scope>NUCLEOTIDE SEQUENCE [LARGE SCALE GENOMIC DNA]</scope>
    <source>
        <strain evidence="1 2">D13</strain>
    </source>
</reference>
<name>A0A2P1PNV5_9GAMM</name>
<evidence type="ECO:0000313" key="2">
    <source>
        <dbReference type="Proteomes" id="UP000241074"/>
    </source>
</evidence>
<accession>A0A2P1PNV5</accession>
<dbReference type="SUPFAM" id="SSF82171">
    <property type="entry name" value="DPP6 N-terminal domain-like"/>
    <property type="match status" value="2"/>
</dbReference>
<dbReference type="PANTHER" id="PTHR36842">
    <property type="entry name" value="PROTEIN TOLB HOMOLOG"/>
    <property type="match status" value="1"/>
</dbReference>
<dbReference type="Proteomes" id="UP000241074">
    <property type="component" value="Chromosome"/>
</dbReference>
<reference evidence="1 2" key="2">
    <citation type="submission" date="2018-03" db="EMBL/GenBank/DDBJ databases">
        <authorList>
            <person name="Keele B.F."/>
        </authorList>
    </citation>
    <scope>NUCLEOTIDE SEQUENCE [LARGE SCALE GENOMIC DNA]</scope>
    <source>
        <strain evidence="1 2">D13</strain>
    </source>
</reference>
<keyword evidence="2" id="KW-1185">Reference proteome</keyword>
<dbReference type="EMBL" id="CP027860">
    <property type="protein sequence ID" value="AVP96507.1"/>
    <property type="molecule type" value="Genomic_DNA"/>
</dbReference>
<organism evidence="1 2">
    <name type="scientific">Ahniella affigens</name>
    <dbReference type="NCBI Taxonomy" id="2021234"/>
    <lineage>
        <taxon>Bacteria</taxon>
        <taxon>Pseudomonadati</taxon>
        <taxon>Pseudomonadota</taxon>
        <taxon>Gammaproteobacteria</taxon>
        <taxon>Lysobacterales</taxon>
        <taxon>Rhodanobacteraceae</taxon>
        <taxon>Ahniella</taxon>
    </lineage>
</organism>
<evidence type="ECO:0000313" key="1">
    <source>
        <dbReference type="EMBL" id="AVP96507.1"/>
    </source>
</evidence>
<dbReference type="KEGG" id="xba:C7S18_04530"/>
<sequence length="1182" mass="123871">MVSGNGRFIAYSSDATNLVPDVDDRNSDPDLYLQDRLSGDIVLVSHAAGQALQTADDSAGAVALSDDGEWLVFVSRANNLISDVTDSSGFREDAYLYQRSTGQTTLISRSASNPMFTAGGNTYPLQMSPDGSKILLVSSAYDLVSGLTDHNGVDDLYLFNRNTGAFTLVSRAAGSATTTANSDSSLPVMTPDGRYVAFQSAATNLVSGVTDANSGDDVFVIDLATGVTQLVTHRFDNPLIATGQLPYATAISDDGEKILFGSQAFNLVPGTTEPDYRYKVFLFDRSTNTVSMVSHAHNQSSKTTDSGSWAKALSADGRWVLFDSSGSDILPPGSDANGTGDVFLRDMQTDAVTAVSRNFGSAFSTANNQSTGFGMDPTGQRILFTSQATNLLAGANIAWTTTNVYAFNRTDASISMLSHASGNPLQSGNESSDLVAMSPDANVAAIRTEATDFLNLTDYNWKVDLYTVEIQSGNVALMSRSAVGLNPTAGGSSAVAISGNGQQVLFGPGSPYIDQADNAVIDRPSVFTFDRGDQGIRLRSNGWNTNNAADDQSYGQLISRDTVWLVLQSRASNFLPGITYPLFRELNLYLVNQQTGARSLVSHAIGSPNVAANGESIAVDMTPDARCILFKSKATNLAPGVADTNLDYDVFLYDRNSNDVSLITRAAGGAPATGNGQSVPIAISDDCNIIVYDSVASNLINGLTDTNSRWDVFAYRRNTNTTTLVSRAFGNPLQTMNTNTNAVGLSANGQRILFTTTSTMVSTAITDNSPFGPDTYLFEVPTSTITLAGRQLGNPNATPTSGTSAVALSEDGNTVIFGAGSTDIIAGLNDSNFSWDVFAFNVANGETRLVSHKAQSPNTTSASGSSGLALSGDGNVVLFESSSVDLVTTHQDTNQYLDLFIGNLQTGETTLVTRSRLPYLETIQDQYFPVGISDDGNQVVFDTFANNVGDGSADGNGVKDAYLFTRVFTLDFQAGPGGSILPGGPVPVEAGLSRSFAVSPNQGMVIQSVSGCGAVSTGPGTYSTGPIQADCTVTATFVPGPSADLSVTLDDGFTTVGDAQLLEYRLTAQNAGPDAMNQTALSFQPAIGLSSINWHCDAQASTIPCPSPSSGTGLPVLLLSLPVGTHLSYRIYALVTALPGATASLSASIAPPFSGNSLVPENDTATDTATVFANTVFSNGFE</sequence>
<protein>
    <recommendedName>
        <fullName evidence="3">DUF11 domain-containing protein</fullName>
    </recommendedName>
</protein>
<gene>
    <name evidence="1" type="ORF">C7S18_04530</name>
</gene>
<evidence type="ECO:0008006" key="3">
    <source>
        <dbReference type="Google" id="ProtNLM"/>
    </source>
</evidence>
<dbReference type="AlphaFoldDB" id="A0A2P1PNV5"/>